<sequence>MTTTPRGACWGAACDDVTYSRDLQVSDGGVRARVRDAGHAASGVANDDLAVAVGNLVAA</sequence>
<evidence type="ECO:0000313" key="2">
    <source>
        <dbReference type="Proteomes" id="UP000625527"/>
    </source>
</evidence>
<dbReference type="Proteomes" id="UP000625527">
    <property type="component" value="Unassembled WGS sequence"/>
</dbReference>
<organism evidence="1 2">
    <name type="scientific">Myceligenerans pegani</name>
    <dbReference type="NCBI Taxonomy" id="2776917"/>
    <lineage>
        <taxon>Bacteria</taxon>
        <taxon>Bacillati</taxon>
        <taxon>Actinomycetota</taxon>
        <taxon>Actinomycetes</taxon>
        <taxon>Micrococcales</taxon>
        <taxon>Promicromonosporaceae</taxon>
        <taxon>Myceligenerans</taxon>
    </lineage>
</organism>
<gene>
    <name evidence="1" type="ORF">IHE71_01350</name>
</gene>
<name>A0ABR9MUB5_9MICO</name>
<keyword evidence="2" id="KW-1185">Reference proteome</keyword>
<evidence type="ECO:0000313" key="1">
    <source>
        <dbReference type="EMBL" id="MBE1874357.1"/>
    </source>
</evidence>
<accession>A0ABR9MUB5</accession>
<proteinExistence type="predicted"/>
<dbReference type="RefSeq" id="WP_192860930.1">
    <property type="nucleotide sequence ID" value="NZ_JADAQT010000019.1"/>
</dbReference>
<reference evidence="1 2" key="1">
    <citation type="submission" date="2020-10" db="EMBL/GenBank/DDBJ databases">
        <title>Myceligenerans pegani sp. nov., an endophytic actinomycete isolated from Peganum harmala L. in Xinjiang, China.</title>
        <authorList>
            <person name="Xin L."/>
        </authorList>
    </citation>
    <scope>NUCLEOTIDE SEQUENCE [LARGE SCALE GENOMIC DNA]</scope>
    <source>
        <strain evidence="1 2">TRM65318</strain>
    </source>
</reference>
<protein>
    <submittedName>
        <fullName evidence="1">Uncharacterized protein</fullName>
    </submittedName>
</protein>
<comment type="caution">
    <text evidence="1">The sequence shown here is derived from an EMBL/GenBank/DDBJ whole genome shotgun (WGS) entry which is preliminary data.</text>
</comment>
<dbReference type="EMBL" id="JADAQT010000019">
    <property type="protein sequence ID" value="MBE1874357.1"/>
    <property type="molecule type" value="Genomic_DNA"/>
</dbReference>